<accession>C6CNW5</accession>
<reference evidence="1 2" key="1">
    <citation type="submission" date="2009-06" db="EMBL/GenBank/DDBJ databases">
        <title>Complete sequence of Dickeya zeae Ech1591.</title>
        <authorList>
            <consortium name="US DOE Joint Genome Institute"/>
            <person name="Lucas S."/>
            <person name="Copeland A."/>
            <person name="Lapidus A."/>
            <person name="Glavina del Rio T."/>
            <person name="Tice H."/>
            <person name="Bruce D."/>
            <person name="Goodwin L."/>
            <person name="Pitluck S."/>
            <person name="Chertkov O."/>
            <person name="Brettin T."/>
            <person name="Detter J.C."/>
            <person name="Han C."/>
            <person name="Larimer F."/>
            <person name="Land M."/>
            <person name="Hauser L."/>
            <person name="Kyrpides N."/>
            <person name="Ovchinnikova G."/>
            <person name="Balakrishnan V."/>
            <person name="Glasner J."/>
            <person name="Perna N.T."/>
        </authorList>
    </citation>
    <scope>NUCLEOTIDE SEQUENCE [LARGE SCALE GENOMIC DNA]</scope>
    <source>
        <strain evidence="1 2">Ech1591</strain>
    </source>
</reference>
<dbReference type="eggNOG" id="ENOG503309Q">
    <property type="taxonomic scope" value="Bacteria"/>
</dbReference>
<dbReference type="GeneID" id="45080867"/>
<protein>
    <submittedName>
        <fullName evidence="1">Uncharacterized protein</fullName>
    </submittedName>
</protein>
<evidence type="ECO:0000313" key="2">
    <source>
        <dbReference type="Proteomes" id="UP000002735"/>
    </source>
</evidence>
<dbReference type="STRING" id="561229.Dd1591_2817"/>
<dbReference type="AlphaFoldDB" id="C6CNW5"/>
<sequence length="115" mass="13125">MNAEQFVDVIRKVVTESSVKGIGSILESPPGRKPRKDLLEMSAYYNERTDEEKEVINKIIRLSVDNAVFGFLCVLDGVRAIEDEEEKGTLSLIYKKDEEVVLNKDEDLHDYYNAV</sequence>
<gene>
    <name evidence="1" type="ordered locus">Dd1591_2817</name>
</gene>
<evidence type="ECO:0000313" key="1">
    <source>
        <dbReference type="EMBL" id="ACT07640.1"/>
    </source>
</evidence>
<dbReference type="HOGENOM" id="CLU_165250_0_0_6"/>
<proteinExistence type="predicted"/>
<dbReference type="KEGG" id="dze:Dd1591_2817"/>
<dbReference type="Proteomes" id="UP000002735">
    <property type="component" value="Chromosome"/>
</dbReference>
<organism evidence="1 2">
    <name type="scientific">Dickeya chrysanthemi (strain Ech1591)</name>
    <name type="common">Dickeya zeae (strain Ech1591)</name>
    <dbReference type="NCBI Taxonomy" id="561229"/>
    <lineage>
        <taxon>Bacteria</taxon>
        <taxon>Pseudomonadati</taxon>
        <taxon>Pseudomonadota</taxon>
        <taxon>Gammaproteobacteria</taxon>
        <taxon>Enterobacterales</taxon>
        <taxon>Pectobacteriaceae</taxon>
        <taxon>Dickeya</taxon>
    </lineage>
</organism>
<dbReference type="EMBL" id="CP001655">
    <property type="protein sequence ID" value="ACT07640.1"/>
    <property type="molecule type" value="Genomic_DNA"/>
</dbReference>
<name>C6CNW5_DICC1</name>
<dbReference type="OrthoDB" id="2942778at2"/>
<dbReference type="RefSeq" id="WP_012770495.1">
    <property type="nucleotide sequence ID" value="NC_012912.1"/>
</dbReference>